<evidence type="ECO:0000313" key="9">
    <source>
        <dbReference type="EMBL" id="RHN39549.1"/>
    </source>
</evidence>
<dbReference type="InterPro" id="IPR002100">
    <property type="entry name" value="TF_MADSbox"/>
</dbReference>
<dbReference type="EMBL" id="PSQE01000008">
    <property type="protein sequence ID" value="RHN39549.1"/>
    <property type="molecule type" value="Genomic_DNA"/>
</dbReference>
<reference evidence="8 11" key="1">
    <citation type="journal article" date="2011" name="Nature">
        <title>The Medicago genome provides insight into the evolution of rhizobial symbioses.</title>
        <authorList>
            <person name="Young N.D."/>
            <person name="Debelle F."/>
            <person name="Oldroyd G.E."/>
            <person name="Geurts R."/>
            <person name="Cannon S.B."/>
            <person name="Udvardi M.K."/>
            <person name="Benedito V.A."/>
            <person name="Mayer K.F."/>
            <person name="Gouzy J."/>
            <person name="Schoof H."/>
            <person name="Van de Peer Y."/>
            <person name="Proost S."/>
            <person name="Cook D.R."/>
            <person name="Meyers B.C."/>
            <person name="Spannagl M."/>
            <person name="Cheung F."/>
            <person name="De Mita S."/>
            <person name="Krishnakumar V."/>
            <person name="Gundlach H."/>
            <person name="Zhou S."/>
            <person name="Mudge J."/>
            <person name="Bharti A.K."/>
            <person name="Murray J.D."/>
            <person name="Naoumkina M.A."/>
            <person name="Rosen B."/>
            <person name="Silverstein K.A."/>
            <person name="Tang H."/>
            <person name="Rombauts S."/>
            <person name="Zhao P.X."/>
            <person name="Zhou P."/>
            <person name="Barbe V."/>
            <person name="Bardou P."/>
            <person name="Bechner M."/>
            <person name="Bellec A."/>
            <person name="Berger A."/>
            <person name="Berges H."/>
            <person name="Bidwell S."/>
            <person name="Bisseling T."/>
            <person name="Choisne N."/>
            <person name="Couloux A."/>
            <person name="Denny R."/>
            <person name="Deshpande S."/>
            <person name="Dai X."/>
            <person name="Doyle J.J."/>
            <person name="Dudez A.M."/>
            <person name="Farmer A.D."/>
            <person name="Fouteau S."/>
            <person name="Franken C."/>
            <person name="Gibelin C."/>
            <person name="Gish J."/>
            <person name="Goldstein S."/>
            <person name="Gonzalez A.J."/>
            <person name="Green P.J."/>
            <person name="Hallab A."/>
            <person name="Hartog M."/>
            <person name="Hua A."/>
            <person name="Humphray S.J."/>
            <person name="Jeong D.H."/>
            <person name="Jing Y."/>
            <person name="Jocker A."/>
            <person name="Kenton S.M."/>
            <person name="Kim D.J."/>
            <person name="Klee K."/>
            <person name="Lai H."/>
            <person name="Lang C."/>
            <person name="Lin S."/>
            <person name="Macmil S.L."/>
            <person name="Magdelenat G."/>
            <person name="Matthews L."/>
            <person name="McCorrison J."/>
            <person name="Monaghan E.L."/>
            <person name="Mun J.H."/>
            <person name="Najar F.Z."/>
            <person name="Nicholson C."/>
            <person name="Noirot C."/>
            <person name="O'Bleness M."/>
            <person name="Paule C.R."/>
            <person name="Poulain J."/>
            <person name="Prion F."/>
            <person name="Qin B."/>
            <person name="Qu C."/>
            <person name="Retzel E.F."/>
            <person name="Riddle C."/>
            <person name="Sallet E."/>
            <person name="Samain S."/>
            <person name="Samson N."/>
            <person name="Sanders I."/>
            <person name="Saurat O."/>
            <person name="Scarpelli C."/>
            <person name="Schiex T."/>
            <person name="Segurens B."/>
            <person name="Severin A.J."/>
            <person name="Sherrier D.J."/>
            <person name="Shi R."/>
            <person name="Sims S."/>
            <person name="Singer S.R."/>
            <person name="Sinharoy S."/>
            <person name="Sterck L."/>
            <person name="Viollet A."/>
            <person name="Wang B.B."/>
            <person name="Wang K."/>
            <person name="Wang M."/>
            <person name="Wang X."/>
            <person name="Warfsmann J."/>
            <person name="Weissenbach J."/>
            <person name="White D.D."/>
            <person name="White J.D."/>
            <person name="Wiley G.B."/>
            <person name="Wincker P."/>
            <person name="Xing Y."/>
            <person name="Yang L."/>
            <person name="Yao Z."/>
            <person name="Ying F."/>
            <person name="Zhai J."/>
            <person name="Zhou L."/>
            <person name="Zuber A."/>
            <person name="Denarie J."/>
            <person name="Dixon R.A."/>
            <person name="May G.D."/>
            <person name="Schwartz D.C."/>
            <person name="Rogers J."/>
            <person name="Quetier F."/>
            <person name="Town C.D."/>
            <person name="Roe B.A."/>
        </authorList>
    </citation>
    <scope>NUCLEOTIDE SEQUENCE [LARGE SCALE GENOMIC DNA]</scope>
    <source>
        <strain evidence="8">A17</strain>
        <strain evidence="10 11">cv. Jemalong A17</strain>
    </source>
</reference>
<dbReference type="Gene3D" id="3.40.1810.10">
    <property type="entry name" value="Transcription factor, MADS-box"/>
    <property type="match status" value="1"/>
</dbReference>
<organism evidence="8 11">
    <name type="scientific">Medicago truncatula</name>
    <name type="common">Barrel medic</name>
    <name type="synonym">Medicago tribuloides</name>
    <dbReference type="NCBI Taxonomy" id="3880"/>
    <lineage>
        <taxon>Eukaryota</taxon>
        <taxon>Viridiplantae</taxon>
        <taxon>Streptophyta</taxon>
        <taxon>Embryophyta</taxon>
        <taxon>Tracheophyta</taxon>
        <taxon>Spermatophyta</taxon>
        <taxon>Magnoliopsida</taxon>
        <taxon>eudicotyledons</taxon>
        <taxon>Gunneridae</taxon>
        <taxon>Pentapetalae</taxon>
        <taxon>rosids</taxon>
        <taxon>fabids</taxon>
        <taxon>Fabales</taxon>
        <taxon>Fabaceae</taxon>
        <taxon>Papilionoideae</taxon>
        <taxon>50 kb inversion clade</taxon>
        <taxon>NPAAA clade</taxon>
        <taxon>Hologalegina</taxon>
        <taxon>IRL clade</taxon>
        <taxon>Trifolieae</taxon>
        <taxon>Medicago</taxon>
    </lineage>
</organism>
<dbReference type="GO" id="GO:0000981">
    <property type="term" value="F:DNA-binding transcription factor activity, RNA polymerase II-specific"/>
    <property type="evidence" value="ECO:0000318"/>
    <property type="project" value="GO_Central"/>
</dbReference>
<dbReference type="OrthoDB" id="2284405at2759"/>
<evidence type="ECO:0000256" key="2">
    <source>
        <dbReference type="ARBA" id="ARBA00023015"/>
    </source>
</evidence>
<protein>
    <submittedName>
        <fullName evidence="8">MADS-box transcription factor family protein</fullName>
    </submittedName>
    <submittedName>
        <fullName evidence="9">Putative transcription factor MADS-type1 family</fullName>
    </submittedName>
</protein>
<dbReference type="KEGG" id="mtr:11445923"/>
<dbReference type="Pfam" id="PF00319">
    <property type="entry name" value="SRF-TF"/>
    <property type="match status" value="1"/>
</dbReference>
<dbReference type="AlphaFoldDB" id="G7L955"/>
<reference evidence="9" key="5">
    <citation type="journal article" date="2018" name="Nat. Plants">
        <title>Whole-genome landscape of Medicago truncatula symbiotic genes.</title>
        <authorList>
            <person name="Pecrix Y."/>
            <person name="Gamas P."/>
            <person name="Carrere S."/>
        </authorList>
    </citation>
    <scope>NUCLEOTIDE SEQUENCE</scope>
    <source>
        <tissue evidence="9">Leaves</tissue>
    </source>
</reference>
<evidence type="ECO:0000313" key="11">
    <source>
        <dbReference type="Proteomes" id="UP000002051"/>
    </source>
</evidence>
<evidence type="ECO:0000313" key="8">
    <source>
        <dbReference type="EMBL" id="AET01909.1"/>
    </source>
</evidence>
<dbReference type="GO" id="GO:0005634">
    <property type="term" value="C:nucleus"/>
    <property type="evidence" value="ECO:0007669"/>
    <property type="project" value="UniProtKB-SubCell"/>
</dbReference>
<dbReference type="Proteomes" id="UP000002051">
    <property type="component" value="Chromosome 8"/>
</dbReference>
<dbReference type="PROSITE" id="PS50066">
    <property type="entry name" value="MADS_BOX_2"/>
    <property type="match status" value="1"/>
</dbReference>
<evidence type="ECO:0000256" key="4">
    <source>
        <dbReference type="ARBA" id="ARBA00023163"/>
    </source>
</evidence>
<dbReference type="PRINTS" id="PR00404">
    <property type="entry name" value="MADSDOMAIN"/>
</dbReference>
<dbReference type="GO" id="GO:0006357">
    <property type="term" value="P:regulation of transcription by RNA polymerase II"/>
    <property type="evidence" value="ECO:0000318"/>
    <property type="project" value="GO_Central"/>
</dbReference>
<keyword evidence="11" id="KW-1185">Reference proteome</keyword>
<keyword evidence="3" id="KW-0238">DNA-binding</keyword>
<feature type="region of interest" description="Disordered" evidence="6">
    <location>
        <begin position="1"/>
        <end position="21"/>
    </location>
</feature>
<reference evidence="8 11" key="2">
    <citation type="journal article" date="2014" name="BMC Genomics">
        <title>An improved genome release (version Mt4.0) for the model legume Medicago truncatula.</title>
        <authorList>
            <person name="Tang H."/>
            <person name="Krishnakumar V."/>
            <person name="Bidwell S."/>
            <person name="Rosen B."/>
            <person name="Chan A."/>
            <person name="Zhou S."/>
            <person name="Gentzbittel L."/>
            <person name="Childs K.L."/>
            <person name="Yandell M."/>
            <person name="Gundlach H."/>
            <person name="Mayer K.F."/>
            <person name="Schwartz D.C."/>
            <person name="Town C.D."/>
        </authorList>
    </citation>
    <scope>GENOME REANNOTATION</scope>
    <source>
        <strain evidence="10 11">cv. Jemalong A17</strain>
    </source>
</reference>
<keyword evidence="5" id="KW-0539">Nucleus</keyword>
<keyword evidence="4" id="KW-0804">Transcription</keyword>
<reference evidence="10" key="3">
    <citation type="submission" date="2015-04" db="UniProtKB">
        <authorList>
            <consortium name="EnsemblPlants"/>
        </authorList>
    </citation>
    <scope>IDENTIFICATION</scope>
    <source>
        <strain evidence="10">cv. Jemalong A17</strain>
    </source>
</reference>
<dbReference type="HOGENOM" id="CLU_053053_5_3_1"/>
<dbReference type="PANTHER" id="PTHR11945:SF448">
    <property type="entry name" value="MADS-BOX TRANSCRIPTION FACTOR FAMILY PROTEIN"/>
    <property type="match status" value="1"/>
</dbReference>
<dbReference type="OMA" id="THARVKC"/>
<dbReference type="Gramene" id="rna45580">
    <property type="protein sequence ID" value="RHN39549.1"/>
    <property type="gene ID" value="gene45580"/>
</dbReference>
<dbReference type="InterPro" id="IPR036879">
    <property type="entry name" value="TF_MADSbox_sf"/>
</dbReference>
<dbReference type="EnsemblPlants" id="AET01909">
    <property type="protein sequence ID" value="AET01909"/>
    <property type="gene ID" value="MTR_8g022970"/>
</dbReference>
<reference evidence="12" key="4">
    <citation type="journal article" date="2018" name="Nat. Plants">
        <title>Whole-genome landscape of Medicago truncatula symbiotic genes.</title>
        <authorList>
            <person name="Pecrix Y."/>
            <person name="Staton S.E."/>
            <person name="Sallet E."/>
            <person name="Lelandais-Briere C."/>
            <person name="Moreau S."/>
            <person name="Carrere S."/>
            <person name="Blein T."/>
            <person name="Jardinaud M.F."/>
            <person name="Latrasse D."/>
            <person name="Zouine M."/>
            <person name="Zahm M."/>
            <person name="Kreplak J."/>
            <person name="Mayjonade B."/>
            <person name="Satge C."/>
            <person name="Perez M."/>
            <person name="Cauet S."/>
            <person name="Marande W."/>
            <person name="Chantry-Darmon C."/>
            <person name="Lopez-Roques C."/>
            <person name="Bouchez O."/>
            <person name="Berard A."/>
            <person name="Debelle F."/>
            <person name="Munos S."/>
            <person name="Bendahmane A."/>
            <person name="Berges H."/>
            <person name="Niebel A."/>
            <person name="Buitink J."/>
            <person name="Frugier F."/>
            <person name="Benhamed M."/>
            <person name="Crespi M."/>
            <person name="Gouzy J."/>
            <person name="Gamas P."/>
        </authorList>
    </citation>
    <scope>NUCLEOTIDE SEQUENCE [LARGE SCALE GENOMIC DNA]</scope>
    <source>
        <strain evidence="12">cv. Jemalong A17</strain>
    </source>
</reference>
<evidence type="ECO:0000256" key="1">
    <source>
        <dbReference type="ARBA" id="ARBA00004123"/>
    </source>
</evidence>
<gene>
    <name evidence="10" type="primary">11445923</name>
    <name evidence="8" type="ordered locus">MTR_8g022970</name>
    <name evidence="9" type="ORF">MtrunA17_Chr8g0345001</name>
</gene>
<evidence type="ECO:0000256" key="6">
    <source>
        <dbReference type="SAM" id="MobiDB-lite"/>
    </source>
</evidence>
<feature type="domain" description="MADS-box" evidence="7">
    <location>
        <begin position="17"/>
        <end position="77"/>
    </location>
</feature>
<dbReference type="eggNOG" id="KOG0014">
    <property type="taxonomic scope" value="Eukaryota"/>
</dbReference>
<proteinExistence type="predicted"/>
<dbReference type="EMBL" id="CM001224">
    <property type="protein sequence ID" value="AET01909.1"/>
    <property type="molecule type" value="Genomic_DNA"/>
</dbReference>
<feature type="compositionally biased region" description="Low complexity" evidence="6">
    <location>
        <begin position="1"/>
        <end position="13"/>
    </location>
</feature>
<evidence type="ECO:0000259" key="7">
    <source>
        <dbReference type="PROSITE" id="PS50066"/>
    </source>
</evidence>
<sequence length="185" mass="21014">MASSNGNNTSTKSNNKRKRSTIKIKKAEQSNKPLDTFSKRKLGLFNKVTELSILCNAKTAMIITSPNGKLYVCGYPNPNTVIKHFLDRENPVIDADKRKQDHEGVVETLRFQHEAIEERLKEENNYLEGVKERNKSSSCFSCWWGHSIDDMALESLEQFKTSLVKLKLNLDASLQGKNIHITTQS</sequence>
<keyword evidence="2" id="KW-0805">Transcription regulation</keyword>
<accession>G7L955</accession>
<comment type="subcellular location">
    <subcellularLocation>
        <location evidence="1">Nucleus</location>
    </subcellularLocation>
</comment>
<dbReference type="Proteomes" id="UP000265566">
    <property type="component" value="Chromosome 8"/>
</dbReference>
<dbReference type="SMART" id="SM00432">
    <property type="entry name" value="MADS"/>
    <property type="match status" value="1"/>
</dbReference>
<dbReference type="GO" id="GO:0046983">
    <property type="term" value="F:protein dimerization activity"/>
    <property type="evidence" value="ECO:0007669"/>
    <property type="project" value="InterPro"/>
</dbReference>
<dbReference type="GO" id="GO:0000978">
    <property type="term" value="F:RNA polymerase II cis-regulatory region sequence-specific DNA binding"/>
    <property type="evidence" value="ECO:0000318"/>
    <property type="project" value="GO_Central"/>
</dbReference>
<evidence type="ECO:0000313" key="10">
    <source>
        <dbReference type="EnsemblPlants" id="AET01909"/>
    </source>
</evidence>
<evidence type="ECO:0000256" key="5">
    <source>
        <dbReference type="ARBA" id="ARBA00023242"/>
    </source>
</evidence>
<evidence type="ECO:0000313" key="12">
    <source>
        <dbReference type="Proteomes" id="UP000265566"/>
    </source>
</evidence>
<name>G7L955_MEDTR</name>
<evidence type="ECO:0000256" key="3">
    <source>
        <dbReference type="ARBA" id="ARBA00023125"/>
    </source>
</evidence>
<dbReference type="PaxDb" id="3880-AET01909"/>
<dbReference type="SUPFAM" id="SSF55455">
    <property type="entry name" value="SRF-like"/>
    <property type="match status" value="1"/>
</dbReference>
<dbReference type="PANTHER" id="PTHR11945">
    <property type="entry name" value="MADS BOX PROTEIN"/>
    <property type="match status" value="1"/>
</dbReference>